<dbReference type="PANTHER" id="PTHR47510:SF3">
    <property type="entry name" value="ENDO_EXONUCLEASE_PHOSPHATASE DOMAIN-CONTAINING PROTEIN"/>
    <property type="match status" value="1"/>
</dbReference>
<dbReference type="AlphaFoldDB" id="A0A6S7LVI6"/>
<dbReference type="Proteomes" id="UP001152795">
    <property type="component" value="Unassembled WGS sequence"/>
</dbReference>
<dbReference type="OrthoDB" id="5969729at2759"/>
<protein>
    <submittedName>
        <fullName evidence="1">Uncharacterized protein</fullName>
    </submittedName>
</protein>
<evidence type="ECO:0000313" key="2">
    <source>
        <dbReference type="Proteomes" id="UP001152795"/>
    </source>
</evidence>
<comment type="caution">
    <text evidence="1">The sequence shown here is derived from an EMBL/GenBank/DDBJ whole genome shotgun (WGS) entry which is preliminary data.</text>
</comment>
<accession>A0A6S7LVI6</accession>
<sequence>MAPNRRCPFGLSDHLTITIFPAIRQKSVSEKKIIKVRDKRRSNISSLGRFFQNVPFEDILSSVQSPCEKLSIFTEIVNYGLNTIMPERSIKVHATDRPWMTNNLKRLINKRQKAFATGNKPLFSLLRNKVNRERKRCREIYYKTKVQDLKNTKPSQWWREIKQLCGCKTTNR</sequence>
<evidence type="ECO:0000313" key="1">
    <source>
        <dbReference type="EMBL" id="CAB4045319.1"/>
    </source>
</evidence>
<dbReference type="EMBL" id="CACRXK020038753">
    <property type="protein sequence ID" value="CAB4045319.1"/>
    <property type="molecule type" value="Genomic_DNA"/>
</dbReference>
<keyword evidence="2" id="KW-1185">Reference proteome</keyword>
<proteinExistence type="predicted"/>
<organism evidence="1 2">
    <name type="scientific">Paramuricea clavata</name>
    <name type="common">Red gorgonian</name>
    <name type="synonym">Violescent sea-whip</name>
    <dbReference type="NCBI Taxonomy" id="317549"/>
    <lineage>
        <taxon>Eukaryota</taxon>
        <taxon>Metazoa</taxon>
        <taxon>Cnidaria</taxon>
        <taxon>Anthozoa</taxon>
        <taxon>Octocorallia</taxon>
        <taxon>Malacalcyonacea</taxon>
        <taxon>Plexauridae</taxon>
        <taxon>Paramuricea</taxon>
    </lineage>
</organism>
<dbReference type="PANTHER" id="PTHR47510">
    <property type="entry name" value="REVERSE TRANSCRIPTASE DOMAIN-CONTAINING PROTEIN"/>
    <property type="match status" value="1"/>
</dbReference>
<gene>
    <name evidence="1" type="ORF">PACLA_8A042498</name>
</gene>
<reference evidence="1" key="1">
    <citation type="submission" date="2020-04" db="EMBL/GenBank/DDBJ databases">
        <authorList>
            <person name="Alioto T."/>
            <person name="Alioto T."/>
            <person name="Gomez Garrido J."/>
        </authorList>
    </citation>
    <scope>NUCLEOTIDE SEQUENCE</scope>
    <source>
        <strain evidence="1">A484AB</strain>
    </source>
</reference>
<name>A0A6S7LVI6_PARCT</name>